<keyword evidence="2" id="KW-0472">Membrane</keyword>
<evidence type="ECO:0000313" key="4">
    <source>
        <dbReference type="Proteomes" id="UP000321533"/>
    </source>
</evidence>
<feature type="transmembrane region" description="Helical" evidence="2">
    <location>
        <begin position="6"/>
        <end position="26"/>
    </location>
</feature>
<dbReference type="OrthoDB" id="680848at2"/>
<accession>A0A5B8V9Z2</accession>
<dbReference type="Proteomes" id="UP000321533">
    <property type="component" value="Chromosome"/>
</dbReference>
<evidence type="ECO:0000313" key="3">
    <source>
        <dbReference type="EMBL" id="QEC68079.1"/>
    </source>
</evidence>
<dbReference type="RefSeq" id="WP_147189886.1">
    <property type="nucleotide sequence ID" value="NZ_CP042435.1"/>
</dbReference>
<proteinExistence type="predicted"/>
<name>A0A5B8V9Z2_9BACT</name>
<protein>
    <submittedName>
        <fullName evidence="3">DUF4834 family protein</fullName>
    </submittedName>
</protein>
<dbReference type="KEGG" id="pgin:FRZ67_12495"/>
<gene>
    <name evidence="3" type="ORF">FRZ67_12495</name>
</gene>
<keyword evidence="2" id="KW-1133">Transmembrane helix</keyword>
<dbReference type="Pfam" id="PF16118">
    <property type="entry name" value="DUF4834"/>
    <property type="match status" value="1"/>
</dbReference>
<sequence length="83" mass="9771">MIEVVVTILILYLIYKLVFDFVVPVARTTSHFKSQVNEMRRMQEEQMRKQQQQAQNPTQQSKPSSTKNTTTTDGEYIDFEDIK</sequence>
<keyword evidence="4" id="KW-1185">Reference proteome</keyword>
<evidence type="ECO:0000256" key="2">
    <source>
        <dbReference type="SAM" id="Phobius"/>
    </source>
</evidence>
<feature type="compositionally biased region" description="Low complexity" evidence="1">
    <location>
        <begin position="49"/>
        <end position="72"/>
    </location>
</feature>
<keyword evidence="2" id="KW-0812">Transmembrane</keyword>
<feature type="region of interest" description="Disordered" evidence="1">
    <location>
        <begin position="36"/>
        <end position="83"/>
    </location>
</feature>
<dbReference type="InterPro" id="IPR032272">
    <property type="entry name" value="DUF4834"/>
</dbReference>
<dbReference type="AlphaFoldDB" id="A0A5B8V9Z2"/>
<organism evidence="3 4">
    <name type="scientific">Panacibacter ginsenosidivorans</name>
    <dbReference type="NCBI Taxonomy" id="1813871"/>
    <lineage>
        <taxon>Bacteria</taxon>
        <taxon>Pseudomonadati</taxon>
        <taxon>Bacteroidota</taxon>
        <taxon>Chitinophagia</taxon>
        <taxon>Chitinophagales</taxon>
        <taxon>Chitinophagaceae</taxon>
        <taxon>Panacibacter</taxon>
    </lineage>
</organism>
<feature type="compositionally biased region" description="Basic and acidic residues" evidence="1">
    <location>
        <begin position="38"/>
        <end position="48"/>
    </location>
</feature>
<dbReference type="EMBL" id="CP042435">
    <property type="protein sequence ID" value="QEC68079.1"/>
    <property type="molecule type" value="Genomic_DNA"/>
</dbReference>
<reference evidence="3 4" key="1">
    <citation type="journal article" date="2016" name="Int. J. Syst. Evol. Microbiol.">
        <title>Panacibacter ginsenosidivorans gen. nov., sp. nov., with ginsenoside converting activity isolated from soil of a ginseng field.</title>
        <authorList>
            <person name="Siddiqi M.Z."/>
            <person name="Muhammad Shafi S."/>
            <person name="Choi K.D."/>
            <person name="Im W.T."/>
        </authorList>
    </citation>
    <scope>NUCLEOTIDE SEQUENCE [LARGE SCALE GENOMIC DNA]</scope>
    <source>
        <strain evidence="3 4">Gsoil1550</strain>
    </source>
</reference>
<evidence type="ECO:0000256" key="1">
    <source>
        <dbReference type="SAM" id="MobiDB-lite"/>
    </source>
</evidence>